<dbReference type="OrthoDB" id="6660172at2"/>
<feature type="chain" id="PRO_5018792288" description="Lipoprotein" evidence="1">
    <location>
        <begin position="21"/>
        <end position="120"/>
    </location>
</feature>
<evidence type="ECO:0000313" key="3">
    <source>
        <dbReference type="Proteomes" id="UP000268198"/>
    </source>
</evidence>
<protein>
    <recommendedName>
        <fullName evidence="4">Lipoprotein</fullName>
    </recommendedName>
</protein>
<dbReference type="KEGG" id="avt:NCTC3438_00673"/>
<dbReference type="AlphaFoldDB" id="A0A3S4IBM4"/>
<reference evidence="2 3" key="1">
    <citation type="submission" date="2018-12" db="EMBL/GenBank/DDBJ databases">
        <authorList>
            <consortium name="Pathogen Informatics"/>
        </authorList>
    </citation>
    <scope>NUCLEOTIDE SEQUENCE [LARGE SCALE GENOMIC DNA]</scope>
    <source>
        <strain evidence="2 3">NCTC3438</strain>
    </source>
</reference>
<dbReference type="RefSeq" id="WP_126371417.1">
    <property type="nucleotide sequence ID" value="NZ_LR134167.1"/>
</dbReference>
<name>A0A3S4IBM4_AVIVO</name>
<evidence type="ECO:0008006" key="4">
    <source>
        <dbReference type="Google" id="ProtNLM"/>
    </source>
</evidence>
<gene>
    <name evidence="2" type="ORF">NCTC3438_00673</name>
</gene>
<keyword evidence="1" id="KW-0732">Signal</keyword>
<accession>A0A3S4IBM4</accession>
<organism evidence="2 3">
    <name type="scientific">Avibacterium volantium</name>
    <name type="common">Pasteurella volantium</name>
    <dbReference type="NCBI Taxonomy" id="762"/>
    <lineage>
        <taxon>Bacteria</taxon>
        <taxon>Pseudomonadati</taxon>
        <taxon>Pseudomonadota</taxon>
        <taxon>Gammaproteobacteria</taxon>
        <taxon>Pasteurellales</taxon>
        <taxon>Pasteurellaceae</taxon>
        <taxon>Avibacterium</taxon>
    </lineage>
</organism>
<feature type="signal peptide" evidence="1">
    <location>
        <begin position="1"/>
        <end position="20"/>
    </location>
</feature>
<dbReference type="EMBL" id="LR134167">
    <property type="protein sequence ID" value="VEB22832.1"/>
    <property type="molecule type" value="Genomic_DNA"/>
</dbReference>
<evidence type="ECO:0000256" key="1">
    <source>
        <dbReference type="SAM" id="SignalP"/>
    </source>
</evidence>
<keyword evidence="3" id="KW-1185">Reference proteome</keyword>
<sequence>MRIVKFSLFMLFPLSLCACAAITGSDDLASDLKTLSIVQENHAVITENAEKYVLDTYIQLFSRPYFIYMVKQNATPINEQTAINMAKAYIQPRSCTSPIENVQIVKKLSNQSQLIIRLEC</sequence>
<evidence type="ECO:0000313" key="2">
    <source>
        <dbReference type="EMBL" id="VEB22832.1"/>
    </source>
</evidence>
<dbReference type="Proteomes" id="UP000268198">
    <property type="component" value="Chromosome"/>
</dbReference>
<dbReference type="PROSITE" id="PS51257">
    <property type="entry name" value="PROKAR_LIPOPROTEIN"/>
    <property type="match status" value="1"/>
</dbReference>
<proteinExistence type="predicted"/>